<dbReference type="EMBL" id="CM042027">
    <property type="protein sequence ID" value="KAI3803987.1"/>
    <property type="molecule type" value="Genomic_DNA"/>
</dbReference>
<accession>A0ACB9I859</accession>
<organism evidence="1 2">
    <name type="scientific">Smallanthus sonchifolius</name>
    <dbReference type="NCBI Taxonomy" id="185202"/>
    <lineage>
        <taxon>Eukaryota</taxon>
        <taxon>Viridiplantae</taxon>
        <taxon>Streptophyta</taxon>
        <taxon>Embryophyta</taxon>
        <taxon>Tracheophyta</taxon>
        <taxon>Spermatophyta</taxon>
        <taxon>Magnoliopsida</taxon>
        <taxon>eudicotyledons</taxon>
        <taxon>Gunneridae</taxon>
        <taxon>Pentapetalae</taxon>
        <taxon>asterids</taxon>
        <taxon>campanulids</taxon>
        <taxon>Asterales</taxon>
        <taxon>Asteraceae</taxon>
        <taxon>Asteroideae</taxon>
        <taxon>Heliantheae alliance</taxon>
        <taxon>Millerieae</taxon>
        <taxon>Smallanthus</taxon>
    </lineage>
</organism>
<protein>
    <submittedName>
        <fullName evidence="1">Uncharacterized protein</fullName>
    </submittedName>
</protein>
<evidence type="ECO:0000313" key="1">
    <source>
        <dbReference type="EMBL" id="KAI3803987.1"/>
    </source>
</evidence>
<dbReference type="Proteomes" id="UP001056120">
    <property type="component" value="Linkage Group LG10"/>
</dbReference>
<gene>
    <name evidence="1" type="ORF">L1987_32154</name>
</gene>
<comment type="caution">
    <text evidence="1">The sequence shown here is derived from an EMBL/GenBank/DDBJ whole genome shotgun (WGS) entry which is preliminary data.</text>
</comment>
<evidence type="ECO:0000313" key="2">
    <source>
        <dbReference type="Proteomes" id="UP001056120"/>
    </source>
</evidence>
<reference evidence="2" key="1">
    <citation type="journal article" date="2022" name="Mol. Ecol. Resour.">
        <title>The genomes of chicory, endive, great burdock and yacon provide insights into Asteraceae palaeo-polyploidization history and plant inulin production.</title>
        <authorList>
            <person name="Fan W."/>
            <person name="Wang S."/>
            <person name="Wang H."/>
            <person name="Wang A."/>
            <person name="Jiang F."/>
            <person name="Liu H."/>
            <person name="Zhao H."/>
            <person name="Xu D."/>
            <person name="Zhang Y."/>
        </authorList>
    </citation>
    <scope>NUCLEOTIDE SEQUENCE [LARGE SCALE GENOMIC DNA]</scope>
    <source>
        <strain evidence="2">cv. Yunnan</strain>
    </source>
</reference>
<name>A0ACB9I859_9ASTR</name>
<keyword evidence="2" id="KW-1185">Reference proteome</keyword>
<sequence>MELNNILFDLTGKLKLADFRSMEQFGMSEHGTMTRVVGTPYYVAPKVLLRKEYNEKTDAWSEGVIIITVTITISPISAS</sequence>
<reference evidence="1 2" key="2">
    <citation type="journal article" date="2022" name="Mol. Ecol. Resour.">
        <title>The genomes of chicory, endive, great burdock and yacon provide insights into Asteraceae paleo-polyploidization history and plant inulin production.</title>
        <authorList>
            <person name="Fan W."/>
            <person name="Wang S."/>
            <person name="Wang H."/>
            <person name="Wang A."/>
            <person name="Jiang F."/>
            <person name="Liu H."/>
            <person name="Zhao H."/>
            <person name="Xu D."/>
            <person name="Zhang Y."/>
        </authorList>
    </citation>
    <scope>NUCLEOTIDE SEQUENCE [LARGE SCALE GENOMIC DNA]</scope>
    <source>
        <strain evidence="2">cv. Yunnan</strain>
        <tissue evidence="1">Leaves</tissue>
    </source>
</reference>
<proteinExistence type="predicted"/>